<dbReference type="RefSeq" id="WP_064007653.1">
    <property type="nucleotide sequence ID" value="NZ_LUUG01000052.1"/>
</dbReference>
<dbReference type="EMBL" id="LUUG01000052">
    <property type="protein sequence ID" value="OAI07079.1"/>
    <property type="molecule type" value="Genomic_DNA"/>
</dbReference>
<reference evidence="2" key="1">
    <citation type="submission" date="2016-03" db="EMBL/GenBank/DDBJ databases">
        <authorList>
            <person name="Ploux O."/>
        </authorList>
    </citation>
    <scope>NUCLEOTIDE SEQUENCE [LARGE SCALE GENOMIC DNA]</scope>
    <source>
        <strain evidence="3">R-45363</strain>
        <strain evidence="2">R-45371</strain>
    </source>
</reference>
<evidence type="ECO:0000313" key="3">
    <source>
        <dbReference type="EMBL" id="OAI07079.1"/>
    </source>
</evidence>
<dbReference type="AlphaFoldDB" id="A0A177MG85"/>
<organism evidence="2 4">
    <name type="scientific">Methylomonas methanica</name>
    <dbReference type="NCBI Taxonomy" id="421"/>
    <lineage>
        <taxon>Bacteria</taxon>
        <taxon>Pseudomonadati</taxon>
        <taxon>Pseudomonadota</taxon>
        <taxon>Gammaproteobacteria</taxon>
        <taxon>Methylococcales</taxon>
        <taxon>Methylococcaceae</taxon>
        <taxon>Methylomonas</taxon>
    </lineage>
</organism>
<keyword evidence="1" id="KW-0812">Transmembrane</keyword>
<comment type="caution">
    <text evidence="2">The sequence shown here is derived from an EMBL/GenBank/DDBJ whole genome shotgun (WGS) entry which is preliminary data.</text>
</comment>
<proteinExistence type="predicted"/>
<evidence type="ECO:0000313" key="2">
    <source>
        <dbReference type="EMBL" id="OAI04632.1"/>
    </source>
</evidence>
<keyword evidence="1" id="KW-1133">Transmembrane helix</keyword>
<reference evidence="4 5" key="2">
    <citation type="submission" date="2016-03" db="EMBL/GenBank/DDBJ databases">
        <authorList>
            <person name="Heylen K."/>
            <person name="De Vos P."/>
            <person name="Vekeman B."/>
        </authorList>
    </citation>
    <scope>NUCLEOTIDE SEQUENCE [LARGE SCALE GENOMIC DNA]</scope>
    <source>
        <strain evidence="5">R-45363</strain>
        <strain evidence="4">R-45371</strain>
    </source>
</reference>
<name>A0A177MG85_METMH</name>
<evidence type="ECO:0000313" key="4">
    <source>
        <dbReference type="Proteomes" id="UP000077763"/>
    </source>
</evidence>
<dbReference type="Proteomes" id="UP000078090">
    <property type="component" value="Unassembled WGS sequence"/>
</dbReference>
<sequence length="217" mass="23338">MNIIVRYLALIFSIIVSAGLCTPATAALIQYTYTGNTFTYIDPPGFGDVGVNISFIVEESLLPKNGRAILDVDDYSSARIPFTFSFGLGQFYRMDTAAFYTNPNNAGVDPHFQTYYDRSARIEFDTDADGHFSGNWSAVLNKHEYGRPGLLGGVSISSVANGLAAMDSGELIYSVSGSVTGNPGAWTRQLAPVPLPASGFLFGFSIAGLGLSKRFNR</sequence>
<evidence type="ECO:0000256" key="1">
    <source>
        <dbReference type="SAM" id="Phobius"/>
    </source>
</evidence>
<protein>
    <submittedName>
        <fullName evidence="2">Uncharacterized protein</fullName>
    </submittedName>
</protein>
<dbReference type="Proteomes" id="UP000077763">
    <property type="component" value="Unassembled WGS sequence"/>
</dbReference>
<keyword evidence="1" id="KW-0472">Membrane</keyword>
<feature type="transmembrane region" description="Helical" evidence="1">
    <location>
        <begin position="193"/>
        <end position="211"/>
    </location>
</feature>
<accession>A0A177MG85</accession>
<dbReference type="EMBL" id="LUUH01000049">
    <property type="protein sequence ID" value="OAI04632.1"/>
    <property type="molecule type" value="Genomic_DNA"/>
</dbReference>
<dbReference type="OrthoDB" id="5573114at2"/>
<evidence type="ECO:0000313" key="5">
    <source>
        <dbReference type="Proteomes" id="UP000078090"/>
    </source>
</evidence>
<gene>
    <name evidence="3" type="ORF">A1332_09390</name>
    <name evidence="2" type="ORF">A1353_12840</name>
</gene>